<dbReference type="EMBL" id="SJPQ01000005">
    <property type="protein sequence ID" value="TWT86288.1"/>
    <property type="molecule type" value="Genomic_DNA"/>
</dbReference>
<accession>A0A5C5ZGK9</accession>
<dbReference type="AlphaFoldDB" id="A0A5C5ZGK9"/>
<dbReference type="Pfam" id="PF07610">
    <property type="entry name" value="DUF1573"/>
    <property type="match status" value="1"/>
</dbReference>
<sequence precursor="true">MKVFPLFIVSALAGVVAGAALGYSRAAPQAHEAADSSAHVSSSSPAAASLPPDETPRVEVDQANYNFGKMQRGSTESHEFVFTNSGTAPLYLEVGRTSCKCTLGNVSNEPLAPGDSTPVRLEWTALTQGGDFRQTAAVRTNDPKRPRVDLAVEGSVIETVGLTPRDFMLNTLAAGEEKSASVRFVSFEEDEFELTATMAPTSRNPDRFELDVVALGDDELSDEGAKSGYRIDLRALEGLPLGRINDLVELKTSLPTKPNLFVPVMGVVEGDISVHGRGWVESLGVLRLGAVESDEGATAKLLLSVKGVFSDETEFTLLEVDPEDGLRIELGEPSSPRDGVRHVPLTITLPPGLPIMIRNDTAQGQGIGLIRLGTTHPKVPTIDIGLQFSVY</sequence>
<dbReference type="InterPro" id="IPR011467">
    <property type="entry name" value="DUF1573"/>
</dbReference>
<organism evidence="3 4">
    <name type="scientific">Pseudobythopirellula maris</name>
    <dbReference type="NCBI Taxonomy" id="2527991"/>
    <lineage>
        <taxon>Bacteria</taxon>
        <taxon>Pseudomonadati</taxon>
        <taxon>Planctomycetota</taxon>
        <taxon>Planctomycetia</taxon>
        <taxon>Pirellulales</taxon>
        <taxon>Lacipirellulaceae</taxon>
        <taxon>Pseudobythopirellula</taxon>
    </lineage>
</organism>
<proteinExistence type="predicted"/>
<feature type="region of interest" description="Disordered" evidence="1">
    <location>
        <begin position="34"/>
        <end position="57"/>
    </location>
</feature>
<dbReference type="PANTHER" id="PTHR37833">
    <property type="entry name" value="LIPOPROTEIN-RELATED"/>
    <property type="match status" value="1"/>
</dbReference>
<dbReference type="InterPro" id="IPR013783">
    <property type="entry name" value="Ig-like_fold"/>
</dbReference>
<gene>
    <name evidence="3" type="ORF">Mal64_38280</name>
</gene>
<reference evidence="3 4" key="1">
    <citation type="submission" date="2019-02" db="EMBL/GenBank/DDBJ databases">
        <title>Deep-cultivation of Planctomycetes and their phenomic and genomic characterization uncovers novel biology.</title>
        <authorList>
            <person name="Wiegand S."/>
            <person name="Jogler M."/>
            <person name="Boedeker C."/>
            <person name="Pinto D."/>
            <person name="Vollmers J."/>
            <person name="Rivas-Marin E."/>
            <person name="Kohn T."/>
            <person name="Peeters S.H."/>
            <person name="Heuer A."/>
            <person name="Rast P."/>
            <person name="Oberbeckmann S."/>
            <person name="Bunk B."/>
            <person name="Jeske O."/>
            <person name="Meyerdierks A."/>
            <person name="Storesund J.E."/>
            <person name="Kallscheuer N."/>
            <person name="Luecker S."/>
            <person name="Lage O.M."/>
            <person name="Pohl T."/>
            <person name="Merkel B.J."/>
            <person name="Hornburger P."/>
            <person name="Mueller R.-W."/>
            <person name="Bruemmer F."/>
            <person name="Labrenz M."/>
            <person name="Spormann A.M."/>
            <person name="Op Den Camp H."/>
            <person name="Overmann J."/>
            <person name="Amann R."/>
            <person name="Jetten M.S.M."/>
            <person name="Mascher T."/>
            <person name="Medema M.H."/>
            <person name="Devos D.P."/>
            <person name="Kaster A.-K."/>
            <person name="Ovreas L."/>
            <person name="Rohde M."/>
            <person name="Galperin M.Y."/>
            <person name="Jogler C."/>
        </authorList>
    </citation>
    <scope>NUCLEOTIDE SEQUENCE [LARGE SCALE GENOMIC DNA]</scope>
    <source>
        <strain evidence="3 4">Mal64</strain>
    </source>
</reference>
<protein>
    <recommendedName>
        <fullName evidence="5">DUF1573 domain-containing protein</fullName>
    </recommendedName>
</protein>
<feature type="compositionally biased region" description="Low complexity" evidence="1">
    <location>
        <begin position="35"/>
        <end position="49"/>
    </location>
</feature>
<dbReference type="Proteomes" id="UP000315440">
    <property type="component" value="Unassembled WGS sequence"/>
</dbReference>
<feature type="chain" id="PRO_5023034396" description="DUF1573 domain-containing protein" evidence="2">
    <location>
        <begin position="27"/>
        <end position="391"/>
    </location>
</feature>
<keyword evidence="4" id="KW-1185">Reference proteome</keyword>
<evidence type="ECO:0000313" key="4">
    <source>
        <dbReference type="Proteomes" id="UP000315440"/>
    </source>
</evidence>
<keyword evidence="2" id="KW-0732">Signal</keyword>
<evidence type="ECO:0000313" key="3">
    <source>
        <dbReference type="EMBL" id="TWT86288.1"/>
    </source>
</evidence>
<dbReference type="Gene3D" id="2.60.40.10">
    <property type="entry name" value="Immunoglobulins"/>
    <property type="match status" value="1"/>
</dbReference>
<comment type="caution">
    <text evidence="3">The sequence shown here is derived from an EMBL/GenBank/DDBJ whole genome shotgun (WGS) entry which is preliminary data.</text>
</comment>
<evidence type="ECO:0000256" key="2">
    <source>
        <dbReference type="SAM" id="SignalP"/>
    </source>
</evidence>
<feature type="signal peptide" evidence="2">
    <location>
        <begin position="1"/>
        <end position="26"/>
    </location>
</feature>
<name>A0A5C5ZGK9_9BACT</name>
<evidence type="ECO:0008006" key="5">
    <source>
        <dbReference type="Google" id="ProtNLM"/>
    </source>
</evidence>
<dbReference type="PANTHER" id="PTHR37833:SF1">
    <property type="entry name" value="SIGNAL PEPTIDE PROTEIN"/>
    <property type="match status" value="1"/>
</dbReference>
<evidence type="ECO:0000256" key="1">
    <source>
        <dbReference type="SAM" id="MobiDB-lite"/>
    </source>
</evidence>
<dbReference type="OrthoDB" id="215317at2"/>
<dbReference type="RefSeq" id="WP_146403294.1">
    <property type="nucleotide sequence ID" value="NZ_SJPQ01000005.1"/>
</dbReference>